<evidence type="ECO:0000256" key="5">
    <source>
        <dbReference type="SAM" id="Coils"/>
    </source>
</evidence>
<dbReference type="InterPro" id="IPR001952">
    <property type="entry name" value="Alkaline_phosphatase"/>
</dbReference>
<dbReference type="OMA" id="QKIWYDK"/>
<dbReference type="STRING" id="30019.A0A0M4EIH0"/>
<keyword evidence="5" id="KW-0175">Coiled coil</keyword>
<keyword evidence="2" id="KW-0597">Phosphoprotein</keyword>
<keyword evidence="6" id="KW-0472">Membrane</keyword>
<proteinExistence type="inferred from homology"/>
<dbReference type="SUPFAM" id="SSF53649">
    <property type="entry name" value="Alkaline phosphatase-like"/>
    <property type="match status" value="1"/>
</dbReference>
<evidence type="ECO:0000256" key="4">
    <source>
        <dbReference type="RuleBase" id="RU003946"/>
    </source>
</evidence>
<evidence type="ECO:0000256" key="3">
    <source>
        <dbReference type="PIRSR" id="PIRSR601952-2"/>
    </source>
</evidence>
<dbReference type="EMBL" id="CP012526">
    <property type="protein sequence ID" value="ALC46471.1"/>
    <property type="molecule type" value="Genomic_DNA"/>
</dbReference>
<organism evidence="7 8">
    <name type="scientific">Drosophila busckii</name>
    <name type="common">Fruit fly</name>
    <dbReference type="NCBI Taxonomy" id="30019"/>
    <lineage>
        <taxon>Eukaryota</taxon>
        <taxon>Metazoa</taxon>
        <taxon>Ecdysozoa</taxon>
        <taxon>Arthropoda</taxon>
        <taxon>Hexapoda</taxon>
        <taxon>Insecta</taxon>
        <taxon>Pterygota</taxon>
        <taxon>Neoptera</taxon>
        <taxon>Endopterygota</taxon>
        <taxon>Diptera</taxon>
        <taxon>Brachycera</taxon>
        <taxon>Muscomorpha</taxon>
        <taxon>Ephydroidea</taxon>
        <taxon>Drosophilidae</taxon>
        <taxon>Drosophila</taxon>
    </lineage>
</organism>
<comment type="cofactor">
    <cofactor evidence="3">
        <name>Mg(2+)</name>
        <dbReference type="ChEBI" id="CHEBI:18420"/>
    </cofactor>
    <text evidence="3">Binds 1 Mg(2+) ion.</text>
</comment>
<gene>
    <name evidence="7" type="ORF">Dbus_chr3Rg1221</name>
</gene>
<keyword evidence="6" id="KW-1133">Transmembrane helix</keyword>
<evidence type="ECO:0000313" key="8">
    <source>
        <dbReference type="Proteomes" id="UP000494163"/>
    </source>
</evidence>
<dbReference type="Pfam" id="PF00245">
    <property type="entry name" value="Alk_phosphatase"/>
    <property type="match status" value="1"/>
</dbReference>
<evidence type="ECO:0000256" key="2">
    <source>
        <dbReference type="ARBA" id="ARBA00022553"/>
    </source>
</evidence>
<evidence type="ECO:0000313" key="7">
    <source>
        <dbReference type="EMBL" id="ALC46471.1"/>
    </source>
</evidence>
<dbReference type="GO" id="GO:0004035">
    <property type="term" value="F:alkaline phosphatase activity"/>
    <property type="evidence" value="ECO:0007669"/>
    <property type="project" value="UniProtKB-EC"/>
</dbReference>
<dbReference type="Gene3D" id="3.40.720.10">
    <property type="entry name" value="Alkaline Phosphatase, subunit A"/>
    <property type="match status" value="1"/>
</dbReference>
<dbReference type="PRINTS" id="PR00113">
    <property type="entry name" value="ALKPHPHTASE"/>
</dbReference>
<protein>
    <recommendedName>
        <fullName evidence="1">alkaline phosphatase</fullName>
        <ecNumber evidence="1">3.1.3.1</ecNumber>
    </recommendedName>
</protein>
<reference evidence="7 8" key="1">
    <citation type="submission" date="2015-08" db="EMBL/GenBank/DDBJ databases">
        <title>Ancestral chromatin configuration constrains chromatin evolution on differentiating sex chromosomes in Drosophila.</title>
        <authorList>
            <person name="Zhou Q."/>
            <person name="Bachtrog D."/>
        </authorList>
    </citation>
    <scope>NUCLEOTIDE SEQUENCE [LARGE SCALE GENOMIC DNA]</scope>
    <source>
        <tissue evidence="7">Whole larvae</tissue>
    </source>
</reference>
<dbReference type="Proteomes" id="UP000494163">
    <property type="component" value="Chromosome 3R"/>
</dbReference>
<evidence type="ECO:0000256" key="6">
    <source>
        <dbReference type="SAM" id="Phobius"/>
    </source>
</evidence>
<dbReference type="OrthoDB" id="8048957at2759"/>
<feature type="transmembrane region" description="Helical" evidence="6">
    <location>
        <begin position="20"/>
        <end position="41"/>
    </location>
</feature>
<sequence length="476" mass="53557">MSNRLKQFCIVFRLKSTQLFIIAGAAILTLLITVLCIGFTMRYEVENEVASMGDVDYWKDAVSAAQKIWYDKGIEELQRAMRVYTAQREPQHVHILLVHGVDAPMLAKARFEAAEHANFVWDQFPHTARLKNSCSYSKPCDATQVFKALWTGLPLEAVQQQEQQQRCGNQTDVWQLQSILRQAQLAGMRTGFITNQRITGATAAALYAQSNWECDGLMPIAAIEAGCADVAQQLLTSATAQALNVIMGGGRQLLSANVPKLPADPLNELLCRARPGRNLLRDWRNQKLKLQPGSRFELVQQASELAALNTSSLNYLLGVFANGDLSRNRAAPSLNLMLNKTLQLLQRPAVPHLLIAEHYIKQEAAALQQLRQLNQTVAELLLQRDTLTLVLFTHGDYKRSNREVSEETELVSTLEQAFDESELQLQLRMQQMPSESLLFAKGPKSLLFYGVHEETYLAQALAYAMRINRYDHNYNN</sequence>
<dbReference type="PANTHER" id="PTHR11596:SF5">
    <property type="entry name" value="ALKALINE PHOSPHATASE"/>
    <property type="match status" value="1"/>
</dbReference>
<feature type="coiled-coil region" evidence="5">
    <location>
        <begin position="363"/>
        <end position="417"/>
    </location>
</feature>
<keyword evidence="3" id="KW-0479">Metal-binding</keyword>
<feature type="binding site" evidence="3">
    <location>
        <position position="202"/>
    </location>
    <ligand>
        <name>Mg(2+)</name>
        <dbReference type="ChEBI" id="CHEBI:18420"/>
    </ligand>
</feature>
<keyword evidence="6" id="KW-0812">Transmembrane</keyword>
<dbReference type="AlphaFoldDB" id="A0A0M4EIH0"/>
<dbReference type="EC" id="3.1.3.1" evidence="1"/>
<accession>A0A0M4EIH0</accession>
<name>A0A0M4EIH0_DROBS</name>
<dbReference type="GO" id="GO:0046872">
    <property type="term" value="F:metal ion binding"/>
    <property type="evidence" value="ECO:0007669"/>
    <property type="project" value="UniProtKB-KW"/>
</dbReference>
<dbReference type="InterPro" id="IPR017850">
    <property type="entry name" value="Alkaline_phosphatase_core_sf"/>
</dbReference>
<keyword evidence="3" id="KW-0460">Magnesium</keyword>
<dbReference type="SMART" id="SM00098">
    <property type="entry name" value="alkPPc"/>
    <property type="match status" value="1"/>
</dbReference>
<keyword evidence="8" id="KW-1185">Reference proteome</keyword>
<comment type="similarity">
    <text evidence="4">Belongs to the alkaline phosphatase family.</text>
</comment>
<dbReference type="PANTHER" id="PTHR11596">
    <property type="entry name" value="ALKALINE PHOSPHATASE"/>
    <property type="match status" value="1"/>
</dbReference>
<evidence type="ECO:0000256" key="1">
    <source>
        <dbReference type="ARBA" id="ARBA00012647"/>
    </source>
</evidence>